<dbReference type="PRINTS" id="PR01038">
    <property type="entry name" value="TRNASYNTHARG"/>
</dbReference>
<dbReference type="SUPFAM" id="SSF55190">
    <property type="entry name" value="Arginyl-tRNA synthetase (ArgRS), N-terminal 'additional' domain"/>
    <property type="match status" value="1"/>
</dbReference>
<dbReference type="InterPro" id="IPR005148">
    <property type="entry name" value="Arg-tRNA-synth_N"/>
</dbReference>
<organism evidence="13 14">
    <name type="scientific">Candidatus Chazhemtobacterium aquaticus</name>
    <dbReference type="NCBI Taxonomy" id="2715735"/>
    <lineage>
        <taxon>Bacteria</taxon>
        <taxon>Candidatus Chazhemtobacteraceae</taxon>
        <taxon>Candidatus Chazhemtobacterium</taxon>
    </lineage>
</organism>
<name>A0A857N6V4_9BACT</name>
<evidence type="ECO:0000256" key="4">
    <source>
        <dbReference type="ARBA" id="ARBA00022840"/>
    </source>
</evidence>
<dbReference type="GO" id="GO:0005524">
    <property type="term" value="F:ATP binding"/>
    <property type="evidence" value="ECO:0007669"/>
    <property type="project" value="UniProtKB-UniRule"/>
</dbReference>
<dbReference type="SUPFAM" id="SSF47323">
    <property type="entry name" value="Anticodon-binding domain of a subclass of class I aminoacyl-tRNA synthetases"/>
    <property type="match status" value="1"/>
</dbReference>
<protein>
    <recommendedName>
        <fullName evidence="8">Arginine--tRNA ligase</fullName>
        <ecNumber evidence="8">6.1.1.19</ecNumber>
    </recommendedName>
    <alternativeName>
        <fullName evidence="8">Arginyl-tRNA synthetase</fullName>
        <shortName evidence="8">ArgRS</shortName>
    </alternativeName>
</protein>
<keyword evidence="4 8" id="KW-0067">ATP-binding</keyword>
<dbReference type="AlphaFoldDB" id="A0A857N6V4"/>
<dbReference type="SMART" id="SM00836">
    <property type="entry name" value="DALR_1"/>
    <property type="match status" value="1"/>
</dbReference>
<evidence type="ECO:0000256" key="2">
    <source>
        <dbReference type="ARBA" id="ARBA00022598"/>
    </source>
</evidence>
<dbReference type="EC" id="6.1.1.19" evidence="8"/>
<dbReference type="CDD" id="cd00671">
    <property type="entry name" value="ArgRS_core"/>
    <property type="match status" value="1"/>
</dbReference>
<dbReference type="Pfam" id="PF03485">
    <property type="entry name" value="Arg_tRNA_synt_N"/>
    <property type="match status" value="1"/>
</dbReference>
<evidence type="ECO:0000256" key="6">
    <source>
        <dbReference type="ARBA" id="ARBA00023146"/>
    </source>
</evidence>
<feature type="short sequence motif" description="'HIGH' region" evidence="8">
    <location>
        <begin position="120"/>
        <end position="130"/>
    </location>
</feature>
<dbReference type="EMBL" id="CP047901">
    <property type="protein sequence ID" value="QHO63744.1"/>
    <property type="molecule type" value="Genomic_DNA"/>
</dbReference>
<dbReference type="Gene3D" id="3.30.1360.70">
    <property type="entry name" value="Arginyl tRNA synthetase N-terminal domain"/>
    <property type="match status" value="1"/>
</dbReference>
<dbReference type="InterPro" id="IPR009080">
    <property type="entry name" value="tRNAsynth_Ia_anticodon-bd"/>
</dbReference>
<evidence type="ECO:0000313" key="13">
    <source>
        <dbReference type="EMBL" id="QHO63744.1"/>
    </source>
</evidence>
<evidence type="ECO:0000256" key="1">
    <source>
        <dbReference type="ARBA" id="ARBA00005594"/>
    </source>
</evidence>
<accession>A0A857N6V4</accession>
<reference evidence="14" key="1">
    <citation type="journal article" date="2020" name="Microorganisms">
        <title>Complete Genome of a Member of a New Bacterial Lineage in the Microgenomates Group Reveals an Unusual Nucleotide Composition Disparity Between Two Strands of DNA and Limited Metabolic Potential.</title>
        <authorList>
            <person name="Kadnikov V.V."/>
            <person name="Mardanov A.V."/>
            <person name="Beletsky A.V."/>
            <person name="Karnachuk O.V."/>
            <person name="Ravin N.V."/>
        </authorList>
    </citation>
    <scope>NUCLEOTIDE SEQUENCE [LARGE SCALE GENOMIC DNA]</scope>
</reference>
<dbReference type="PANTHER" id="PTHR11956">
    <property type="entry name" value="ARGINYL-TRNA SYNTHETASE"/>
    <property type="match status" value="1"/>
</dbReference>
<dbReference type="HAMAP" id="MF_00123">
    <property type="entry name" value="Arg_tRNA_synth"/>
    <property type="match status" value="1"/>
</dbReference>
<dbReference type="GO" id="GO:0006420">
    <property type="term" value="P:arginyl-tRNA aminoacylation"/>
    <property type="evidence" value="ECO:0007669"/>
    <property type="project" value="UniProtKB-UniRule"/>
</dbReference>
<dbReference type="RefSeq" id="WP_161932107.1">
    <property type="nucleotide sequence ID" value="NZ_CP047901.1"/>
</dbReference>
<proteinExistence type="inferred from homology"/>
<feature type="coiled-coil region" evidence="10">
    <location>
        <begin position="176"/>
        <end position="210"/>
    </location>
</feature>
<keyword evidence="6 8" id="KW-0030">Aminoacyl-tRNA synthetase</keyword>
<comment type="subcellular location">
    <subcellularLocation>
        <location evidence="8">Cytoplasm</location>
    </subcellularLocation>
</comment>
<evidence type="ECO:0000259" key="12">
    <source>
        <dbReference type="SMART" id="SM01016"/>
    </source>
</evidence>
<dbReference type="InterPro" id="IPR008909">
    <property type="entry name" value="DALR_anticod-bd"/>
</dbReference>
<keyword evidence="2 8" id="KW-0436">Ligase</keyword>
<dbReference type="InterPro" id="IPR014729">
    <property type="entry name" value="Rossmann-like_a/b/a_fold"/>
</dbReference>
<dbReference type="FunFam" id="3.40.50.620:FF:000116">
    <property type="entry name" value="Arginine--tRNA ligase"/>
    <property type="match status" value="1"/>
</dbReference>
<evidence type="ECO:0000256" key="8">
    <source>
        <dbReference type="HAMAP-Rule" id="MF_00123"/>
    </source>
</evidence>
<dbReference type="GO" id="GO:0005737">
    <property type="term" value="C:cytoplasm"/>
    <property type="evidence" value="ECO:0007669"/>
    <property type="project" value="UniProtKB-SubCell"/>
</dbReference>
<evidence type="ECO:0000256" key="3">
    <source>
        <dbReference type="ARBA" id="ARBA00022741"/>
    </source>
</evidence>
<evidence type="ECO:0000259" key="11">
    <source>
        <dbReference type="SMART" id="SM00836"/>
    </source>
</evidence>
<dbReference type="NCBIfam" id="TIGR00456">
    <property type="entry name" value="argS"/>
    <property type="match status" value="1"/>
</dbReference>
<comment type="subunit">
    <text evidence="8">Monomer.</text>
</comment>
<dbReference type="Gene3D" id="1.10.730.10">
    <property type="entry name" value="Isoleucyl-tRNA Synthetase, Domain 1"/>
    <property type="match status" value="1"/>
</dbReference>
<dbReference type="GO" id="GO:0004814">
    <property type="term" value="F:arginine-tRNA ligase activity"/>
    <property type="evidence" value="ECO:0007669"/>
    <property type="project" value="UniProtKB-UniRule"/>
</dbReference>
<dbReference type="PANTHER" id="PTHR11956:SF5">
    <property type="entry name" value="ARGININE--TRNA LIGASE, CYTOPLASMIC"/>
    <property type="match status" value="1"/>
</dbReference>
<evidence type="ECO:0000256" key="10">
    <source>
        <dbReference type="SAM" id="Coils"/>
    </source>
</evidence>
<dbReference type="Pfam" id="PF05746">
    <property type="entry name" value="DALR_1"/>
    <property type="match status" value="1"/>
</dbReference>
<keyword evidence="3 8" id="KW-0547">Nucleotide-binding</keyword>
<keyword evidence="5 8" id="KW-0648">Protein biosynthesis</keyword>
<sequence length="551" mass="62273">MEREIRKAIDEVLHKLKLAVESYVVERPREEGHGDWASNVALVGAGNPIEKAEKIVSELKNSDLMKSLDGIEIAGPGFINFTIKTEWWVERLQEIVKQGKDWGSGDWGKGRQVLIEYSSPNIAKNFSVGHLRSTIIGQSIRNLFEFSGWKTVGDNHLGDWGTQFGMIIAAVEEGGLDLSEMTVEEMERLYVEYNQRAKEDESLREKAKEAFVRLEQGDEGARSIWQVAIDKSKADFEKIYKQLGVEIEHAYGESFYEEEMKEVIREVKEKGLARESEGALVMDLGDGLPVGMLVKSDGGTTYFTRDLATVRYRSRTQGLKSDLYVYEVGGEQSLHFKQVFAAVDKLGWVKRDNLVHVAHGMVLGEDGKKMSTRKGTGVRMAEWLDEIVKRAGEINKHSAEMVGIGAVKFFDLKHSPVTAYRFDQEEALRLDGYSGPYVQYATVRARRIIDTSSEVNQDISLRKNLDIEEVRVIKLLDKFPEVVKEATLDYSPNLLADYVFDLAKSFNDFYSKHRVIDEGEVEPLRWFLAKGVVEVLEQGLGLLGIGVPERM</sequence>
<keyword evidence="10" id="KW-0175">Coiled coil</keyword>
<feature type="domain" description="Arginyl tRNA synthetase N-terminal" evidence="12">
    <location>
        <begin position="3"/>
        <end position="83"/>
    </location>
</feature>
<dbReference type="SMART" id="SM01016">
    <property type="entry name" value="Arg_tRNA_synt_N"/>
    <property type="match status" value="1"/>
</dbReference>
<evidence type="ECO:0000256" key="7">
    <source>
        <dbReference type="ARBA" id="ARBA00049339"/>
    </source>
</evidence>
<evidence type="ECO:0000313" key="14">
    <source>
        <dbReference type="Proteomes" id="UP000463983"/>
    </source>
</evidence>
<evidence type="ECO:0000256" key="9">
    <source>
        <dbReference type="RuleBase" id="RU363038"/>
    </source>
</evidence>
<dbReference type="Pfam" id="PF00750">
    <property type="entry name" value="tRNA-synt_1d"/>
    <property type="match status" value="1"/>
</dbReference>
<feature type="domain" description="DALR anticodon binding" evidence="11">
    <location>
        <begin position="438"/>
        <end position="551"/>
    </location>
</feature>
<dbReference type="KEGG" id="caqa:MICH65_0763"/>
<dbReference type="InterPro" id="IPR035684">
    <property type="entry name" value="ArgRS_core"/>
</dbReference>
<comment type="similarity">
    <text evidence="1 8 9">Belongs to the class-I aminoacyl-tRNA synthetase family.</text>
</comment>
<comment type="catalytic activity">
    <reaction evidence="7 8">
        <text>tRNA(Arg) + L-arginine + ATP = L-arginyl-tRNA(Arg) + AMP + diphosphate</text>
        <dbReference type="Rhea" id="RHEA:20301"/>
        <dbReference type="Rhea" id="RHEA-COMP:9658"/>
        <dbReference type="Rhea" id="RHEA-COMP:9673"/>
        <dbReference type="ChEBI" id="CHEBI:30616"/>
        <dbReference type="ChEBI" id="CHEBI:32682"/>
        <dbReference type="ChEBI" id="CHEBI:33019"/>
        <dbReference type="ChEBI" id="CHEBI:78442"/>
        <dbReference type="ChEBI" id="CHEBI:78513"/>
        <dbReference type="ChEBI" id="CHEBI:456215"/>
        <dbReference type="EC" id="6.1.1.19"/>
    </reaction>
</comment>
<dbReference type="InterPro" id="IPR036695">
    <property type="entry name" value="Arg-tRNA-synth_N_sf"/>
</dbReference>
<keyword evidence="8" id="KW-0963">Cytoplasm</keyword>
<dbReference type="Gene3D" id="3.40.50.620">
    <property type="entry name" value="HUPs"/>
    <property type="match status" value="1"/>
</dbReference>
<keyword evidence="14" id="KW-1185">Reference proteome</keyword>
<evidence type="ECO:0000256" key="5">
    <source>
        <dbReference type="ARBA" id="ARBA00022917"/>
    </source>
</evidence>
<dbReference type="SUPFAM" id="SSF52374">
    <property type="entry name" value="Nucleotidylyl transferase"/>
    <property type="match status" value="1"/>
</dbReference>
<gene>
    <name evidence="8" type="primary">argS</name>
    <name evidence="13" type="ORF">MICH65_0763</name>
</gene>
<dbReference type="Proteomes" id="UP000463983">
    <property type="component" value="Chromosome"/>
</dbReference>
<dbReference type="InterPro" id="IPR001278">
    <property type="entry name" value="Arg-tRNA-ligase"/>
</dbReference>